<sequence length="527" mass="61406">MKNRQQDHVVTLIWAETNNVRSNFRRVFLRIMTIFIFFFCLLYVLYSIICLNPSFKLTQRPLDTFMRFDQENTIQKNLNIIPPEKTQLHHIVFGIGSSNATWNYRKEYVKLWWNPNKMRGFVWLDKNMSSTSNYDNVTTTTSLPKIMISSDTSRFRYTNKNGDRSGIRISRVLSETVRADSENVRWYVMGDDDTFFVPENLVRVLRKYDHKQFYYIGSVSETHWQNHEFSYNMAYGGGGFAISYPLAKAIEKMQDKCIQRYPYLYGSDDRMQACMAELGVPLTKEVGFHQFDLYGNVMGLLSAHPVAPLISLHHLDKIQPIFPNVTRVKALKRLKKPITLDSAGLMQQSICYDRPRKWTISVSWGYSVQINRGILPAREIEKPITTFNDWYGTNDENSLTFNTRPYHGNGCQRPYFYLLSNAYTSTTNDTTTSVYAHDGAPGGKCKWRMADPSRIRHVNVYKKPDPNLWDKSPRRNCCRVLPTNKNDTLLIDSPTPTPSLSLWFLSDMERRSDYTYCHVQQKTYNAS</sequence>
<dbReference type="AlphaFoldDB" id="A0A9J6APU3"/>
<dbReference type="FunFam" id="3.90.550.50:FF:000006">
    <property type="entry name" value="Fringe-related protein-like"/>
    <property type="match status" value="1"/>
</dbReference>
<feature type="non-terminal residue" evidence="2">
    <location>
        <position position="1"/>
    </location>
</feature>
<reference evidence="2 3" key="1">
    <citation type="submission" date="2020-09" db="EMBL/GenBank/DDBJ databases">
        <title>De no assembly of potato wild relative species, Solanum commersonii.</title>
        <authorList>
            <person name="Cho K."/>
        </authorList>
    </citation>
    <scope>NUCLEOTIDE SEQUENCE [LARGE SCALE GENOMIC DNA]</scope>
    <source>
        <strain evidence="2">LZ3.2</strain>
        <tissue evidence="2">Leaf</tissue>
    </source>
</reference>
<dbReference type="Pfam" id="PF04646">
    <property type="entry name" value="DUF604"/>
    <property type="match status" value="1"/>
</dbReference>
<keyword evidence="1" id="KW-0472">Membrane</keyword>
<accession>A0A9J6APU3</accession>
<dbReference type="InterPro" id="IPR006740">
    <property type="entry name" value="DUF604"/>
</dbReference>
<name>A0A9J6APU3_SOLCO</name>
<dbReference type="EMBL" id="JACXVP010000002">
    <property type="protein sequence ID" value="KAG5626672.1"/>
    <property type="molecule type" value="Genomic_DNA"/>
</dbReference>
<evidence type="ECO:0000313" key="2">
    <source>
        <dbReference type="EMBL" id="KAG5626672.1"/>
    </source>
</evidence>
<evidence type="ECO:0000256" key="1">
    <source>
        <dbReference type="SAM" id="Phobius"/>
    </source>
</evidence>
<keyword evidence="3" id="KW-1185">Reference proteome</keyword>
<evidence type="ECO:0000313" key="3">
    <source>
        <dbReference type="Proteomes" id="UP000824120"/>
    </source>
</evidence>
<comment type="caution">
    <text evidence="2">The sequence shown here is derived from an EMBL/GenBank/DDBJ whole genome shotgun (WGS) entry which is preliminary data.</text>
</comment>
<dbReference type="OrthoDB" id="421979at2759"/>
<dbReference type="PANTHER" id="PTHR10811">
    <property type="entry name" value="FRINGE-RELATED"/>
    <property type="match status" value="1"/>
</dbReference>
<protein>
    <recommendedName>
        <fullName evidence="4">Transferase, transferring glycosyl groups</fullName>
    </recommendedName>
</protein>
<keyword evidence="1" id="KW-1133">Transmembrane helix</keyword>
<organism evidence="2 3">
    <name type="scientific">Solanum commersonii</name>
    <name type="common">Commerson's wild potato</name>
    <name type="synonym">Commerson's nightshade</name>
    <dbReference type="NCBI Taxonomy" id="4109"/>
    <lineage>
        <taxon>Eukaryota</taxon>
        <taxon>Viridiplantae</taxon>
        <taxon>Streptophyta</taxon>
        <taxon>Embryophyta</taxon>
        <taxon>Tracheophyta</taxon>
        <taxon>Spermatophyta</taxon>
        <taxon>Magnoliopsida</taxon>
        <taxon>eudicotyledons</taxon>
        <taxon>Gunneridae</taxon>
        <taxon>Pentapetalae</taxon>
        <taxon>asterids</taxon>
        <taxon>lamiids</taxon>
        <taxon>Solanales</taxon>
        <taxon>Solanaceae</taxon>
        <taxon>Solanoideae</taxon>
        <taxon>Solaneae</taxon>
        <taxon>Solanum</taxon>
    </lineage>
</organism>
<proteinExistence type="predicted"/>
<feature type="transmembrane region" description="Helical" evidence="1">
    <location>
        <begin position="27"/>
        <end position="49"/>
    </location>
</feature>
<gene>
    <name evidence="2" type="ORF">H5410_011890</name>
</gene>
<keyword evidence="1" id="KW-0812">Transmembrane</keyword>
<dbReference type="Gene3D" id="3.90.550.50">
    <property type="match status" value="1"/>
</dbReference>
<dbReference type="Proteomes" id="UP000824120">
    <property type="component" value="Chromosome 2"/>
</dbReference>
<evidence type="ECO:0008006" key="4">
    <source>
        <dbReference type="Google" id="ProtNLM"/>
    </source>
</evidence>